<feature type="binding site" evidence="14">
    <location>
        <position position="754"/>
    </location>
    <ligand>
        <name>Mg(2+)</name>
        <dbReference type="ChEBI" id="CHEBI:18420"/>
    </ligand>
</feature>
<dbReference type="NCBIfam" id="NF004531">
    <property type="entry name" value="PRK05878.1"/>
    <property type="match status" value="1"/>
</dbReference>
<dbReference type="InterPro" id="IPR013815">
    <property type="entry name" value="ATP_grasp_subdomain_1"/>
</dbReference>
<keyword evidence="10 14" id="KW-0460">Magnesium</keyword>
<evidence type="ECO:0000256" key="10">
    <source>
        <dbReference type="ARBA" id="ARBA00022842"/>
    </source>
</evidence>
<evidence type="ECO:0000259" key="17">
    <source>
        <dbReference type="Pfam" id="PF00391"/>
    </source>
</evidence>
<keyword evidence="20" id="KW-0670">Pyruvate</keyword>
<dbReference type="RefSeq" id="WP_138186228.1">
    <property type="nucleotide sequence ID" value="NZ_LS992241.1"/>
</dbReference>
<dbReference type="Pfam" id="PF00391">
    <property type="entry name" value="PEP-utilizers"/>
    <property type="match status" value="1"/>
</dbReference>
<evidence type="ECO:0000256" key="9">
    <source>
        <dbReference type="ARBA" id="ARBA00022840"/>
    </source>
</evidence>
<dbReference type="GO" id="GO:0050242">
    <property type="term" value="F:pyruvate, phosphate dikinase activity"/>
    <property type="evidence" value="ECO:0007669"/>
    <property type="project" value="UniProtKB-UniRule"/>
</dbReference>
<keyword evidence="5 20" id="KW-0808">Transferase</keyword>
<evidence type="ECO:0000256" key="6">
    <source>
        <dbReference type="ARBA" id="ARBA00022723"/>
    </source>
</evidence>
<feature type="binding site" evidence="13">
    <location>
        <position position="559"/>
    </location>
    <ligand>
        <name>substrate</name>
    </ligand>
</feature>
<feature type="domain" description="PEP-utilising enzyme C-terminal" evidence="19">
    <location>
        <begin position="523"/>
        <end position="880"/>
    </location>
</feature>
<dbReference type="Pfam" id="PF01326">
    <property type="entry name" value="PPDK_N"/>
    <property type="match status" value="3"/>
</dbReference>
<dbReference type="InterPro" id="IPR002192">
    <property type="entry name" value="PPDK_AMP/ATP-bd"/>
</dbReference>
<dbReference type="InterPro" id="IPR008279">
    <property type="entry name" value="PEP-util_enz_mobile_dom"/>
</dbReference>
<dbReference type="InterPro" id="IPR000121">
    <property type="entry name" value="PEP_util_C"/>
</dbReference>
<dbReference type="PANTHER" id="PTHR22931">
    <property type="entry name" value="PHOSPHOENOLPYRUVATE DIKINASE-RELATED"/>
    <property type="match status" value="1"/>
</dbReference>
<dbReference type="SUPFAM" id="SSF51621">
    <property type="entry name" value="Phosphoenolpyruvate/pyruvate domain"/>
    <property type="match status" value="1"/>
</dbReference>
<dbReference type="Gene3D" id="1.10.189.10">
    <property type="entry name" value="Pyruvate Phosphate Dikinase, domain 2"/>
    <property type="match status" value="1"/>
</dbReference>
<dbReference type="EMBL" id="LS992241">
    <property type="protein sequence ID" value="SYX84266.1"/>
    <property type="molecule type" value="Genomic_DNA"/>
</dbReference>
<evidence type="ECO:0000313" key="21">
    <source>
        <dbReference type="Proteomes" id="UP000304148"/>
    </source>
</evidence>
<evidence type="ECO:0000256" key="4">
    <source>
        <dbReference type="ARBA" id="ARBA00020138"/>
    </source>
</evidence>
<feature type="region of interest" description="Disordered" evidence="16">
    <location>
        <begin position="888"/>
        <end position="909"/>
    </location>
</feature>
<feature type="domain" description="Pyruvate phosphate dikinase AMP/ATP-binding" evidence="18">
    <location>
        <begin position="302"/>
        <end position="351"/>
    </location>
</feature>
<feature type="active site" description="Proton donor" evidence="12">
    <location>
        <position position="841"/>
    </location>
</feature>
<keyword evidence="7" id="KW-0547">Nucleotide-binding</keyword>
<dbReference type="Gene3D" id="3.30.470.20">
    <property type="entry name" value="ATP-grasp fold, B domain"/>
    <property type="match status" value="1"/>
</dbReference>
<proteinExistence type="inferred from homology"/>
<evidence type="ECO:0000313" key="20">
    <source>
        <dbReference type="EMBL" id="SYX84266.1"/>
    </source>
</evidence>
<comment type="catalytic activity">
    <reaction evidence="11">
        <text>pyruvate + phosphate + ATP = phosphoenolpyruvate + AMP + diphosphate + H(+)</text>
        <dbReference type="Rhea" id="RHEA:10756"/>
        <dbReference type="ChEBI" id="CHEBI:15361"/>
        <dbReference type="ChEBI" id="CHEBI:15378"/>
        <dbReference type="ChEBI" id="CHEBI:30616"/>
        <dbReference type="ChEBI" id="CHEBI:33019"/>
        <dbReference type="ChEBI" id="CHEBI:43474"/>
        <dbReference type="ChEBI" id="CHEBI:58702"/>
        <dbReference type="ChEBI" id="CHEBI:456215"/>
        <dbReference type="EC" id="2.7.9.1"/>
    </reaction>
</comment>
<dbReference type="Gene3D" id="1.20.80.30">
    <property type="match status" value="1"/>
</dbReference>
<dbReference type="GO" id="GO:0005524">
    <property type="term" value="F:ATP binding"/>
    <property type="evidence" value="ECO:0007669"/>
    <property type="project" value="UniProtKB-UniRule"/>
</dbReference>
<evidence type="ECO:0000256" key="11">
    <source>
        <dbReference type="PIRNR" id="PIRNR000853"/>
    </source>
</evidence>
<feature type="binding site" evidence="13">
    <location>
        <position position="776"/>
    </location>
    <ligand>
        <name>substrate</name>
    </ligand>
</feature>
<dbReference type="PANTHER" id="PTHR22931:SF9">
    <property type="entry name" value="PYRUVATE, PHOSPHATE DIKINASE 1, CHLOROPLASTIC"/>
    <property type="match status" value="1"/>
</dbReference>
<dbReference type="SUPFAM" id="SSF52009">
    <property type="entry name" value="Phosphohistidine domain"/>
    <property type="match status" value="1"/>
</dbReference>
<evidence type="ECO:0000256" key="7">
    <source>
        <dbReference type="ARBA" id="ARBA00022741"/>
    </source>
</evidence>
<evidence type="ECO:0000256" key="15">
    <source>
        <dbReference type="SAM" id="Coils"/>
    </source>
</evidence>
<dbReference type="InterPro" id="IPR036637">
    <property type="entry name" value="Phosphohistidine_dom_sf"/>
</dbReference>
<feature type="binding site" evidence="13">
    <location>
        <position position="775"/>
    </location>
    <ligand>
        <name>substrate</name>
    </ligand>
</feature>
<dbReference type="SUPFAM" id="SSF56059">
    <property type="entry name" value="Glutathione synthetase ATP-binding domain-like"/>
    <property type="match status" value="1"/>
</dbReference>
<dbReference type="PIRSF" id="PIRSF000853">
    <property type="entry name" value="PPDK"/>
    <property type="match status" value="1"/>
</dbReference>
<evidence type="ECO:0000256" key="16">
    <source>
        <dbReference type="SAM" id="MobiDB-lite"/>
    </source>
</evidence>
<feature type="compositionally biased region" description="Basic and acidic residues" evidence="16">
    <location>
        <begin position="891"/>
        <end position="900"/>
    </location>
</feature>
<dbReference type="InterPro" id="IPR040442">
    <property type="entry name" value="Pyrv_kinase-like_dom_sf"/>
</dbReference>
<comment type="similarity">
    <text evidence="2 11">Belongs to the PEP-utilizing enzyme family.</text>
</comment>
<dbReference type="GO" id="GO:0016301">
    <property type="term" value="F:kinase activity"/>
    <property type="evidence" value="ECO:0007669"/>
    <property type="project" value="UniProtKB-UniRule"/>
</dbReference>
<feature type="binding site" evidence="14">
    <location>
        <position position="778"/>
    </location>
    <ligand>
        <name>Mg(2+)</name>
        <dbReference type="ChEBI" id="CHEBI:18420"/>
    </ligand>
</feature>
<feature type="domain" description="Pyruvate phosphate dikinase AMP/ATP-binding" evidence="18">
    <location>
        <begin position="18"/>
        <end position="55"/>
    </location>
</feature>
<feature type="domain" description="Pyruvate phosphate dikinase AMP/ATP-binding" evidence="18">
    <location>
        <begin position="64"/>
        <end position="289"/>
    </location>
</feature>
<keyword evidence="9" id="KW-0067">ATP-binding</keyword>
<comment type="cofactor">
    <cofactor evidence="1 11 14">
        <name>Mg(2+)</name>
        <dbReference type="ChEBI" id="CHEBI:18420"/>
    </cofactor>
</comment>
<gene>
    <name evidence="20" type="primary">ppdK</name>
    <name evidence="20" type="ORF">PBLR_12688</name>
</gene>
<evidence type="ECO:0000256" key="12">
    <source>
        <dbReference type="PIRSR" id="PIRSR000853-1"/>
    </source>
</evidence>
<name>A0A383RDC4_PAEAL</name>
<evidence type="ECO:0000259" key="18">
    <source>
        <dbReference type="Pfam" id="PF01326"/>
    </source>
</evidence>
<feature type="binding site" evidence="13">
    <location>
        <position position="754"/>
    </location>
    <ligand>
        <name>substrate</name>
    </ligand>
</feature>
<organism evidence="20 21">
    <name type="scientific">Paenibacillus alvei</name>
    <name type="common">Bacillus alvei</name>
    <dbReference type="NCBI Taxonomy" id="44250"/>
    <lineage>
        <taxon>Bacteria</taxon>
        <taxon>Bacillati</taxon>
        <taxon>Bacillota</taxon>
        <taxon>Bacilli</taxon>
        <taxon>Bacillales</taxon>
        <taxon>Paenibacillaceae</taxon>
        <taxon>Paenibacillus</taxon>
    </lineage>
</organism>
<keyword evidence="6 14" id="KW-0479">Metal-binding</keyword>
<evidence type="ECO:0000259" key="19">
    <source>
        <dbReference type="Pfam" id="PF02896"/>
    </source>
</evidence>
<feature type="active site" description="Tele-phosphohistidine intermediate" evidence="12">
    <location>
        <position position="453"/>
    </location>
</feature>
<feature type="coiled-coil region" evidence="15">
    <location>
        <begin position="628"/>
        <end position="668"/>
    </location>
</feature>
<evidence type="ECO:0000256" key="3">
    <source>
        <dbReference type="ARBA" id="ARBA00011994"/>
    </source>
</evidence>
<evidence type="ECO:0000256" key="13">
    <source>
        <dbReference type="PIRSR" id="PIRSR000853-2"/>
    </source>
</evidence>
<dbReference type="PROSITE" id="PS00742">
    <property type="entry name" value="PEP_ENZYMES_2"/>
    <property type="match status" value="1"/>
</dbReference>
<keyword evidence="15" id="KW-0175">Coiled coil</keyword>
<feature type="domain" description="PEP-utilising enzyme mobile" evidence="17">
    <location>
        <begin position="420"/>
        <end position="501"/>
    </location>
</feature>
<reference evidence="21" key="1">
    <citation type="submission" date="2018-08" db="EMBL/GenBank/DDBJ databases">
        <authorList>
            <person name="Chevrot R."/>
        </authorList>
    </citation>
    <scope>NUCLEOTIDE SEQUENCE [LARGE SCALE GENOMIC DNA]</scope>
</reference>
<dbReference type="InterPro" id="IPR023151">
    <property type="entry name" value="PEP_util_CS"/>
</dbReference>
<dbReference type="GO" id="GO:0046872">
    <property type="term" value="F:metal ion binding"/>
    <property type="evidence" value="ECO:0007669"/>
    <property type="project" value="UniProtKB-UniRule"/>
</dbReference>
<dbReference type="PROSITE" id="PS00370">
    <property type="entry name" value="PEP_ENZYMES_PHOS_SITE"/>
    <property type="match status" value="1"/>
</dbReference>
<dbReference type="NCBIfam" id="TIGR01828">
    <property type="entry name" value="pyru_phos_dikin"/>
    <property type="match status" value="1"/>
</dbReference>
<accession>A0A383RDC4</accession>
<dbReference type="Proteomes" id="UP000304148">
    <property type="component" value="Chromosome"/>
</dbReference>
<sequence length="909" mass="101272">MTGVRVNSFRNGGKEDAELLGGKGANLAEMTKAGLPVPPGFTITTEMCRQYYSNGCRLPEGLMDEVLREMVELERAQQRRFGSAECPLLVSVRSGAVTSMPGMMDTILNLGLTDQTVEGLAKLTHNRRFAYDCYRRFIQMYGSVVYNIEAVHFERILQQEKLLAGCTEDQQLTEESLYSLVQKFKQLIEVRSERLFPQDVKQQLQEAVEAVFLSWSSPRAKVYRKVHHIPHDQGTAVNIQSMVFGNMGETSGTGVLFTRNPSTGEPDLFGEYLMNAQGEDVVGGTRTPVSISQLEVTMPHAYEELALCAKQLELQYRDMQDIEFTIENGKLYLLQTRNAKRNARAALQVAADLVKEGLISKEEAIMRIDVQHLNHMLHRSLHTAAGHRTIATGLPASPGAACGQAVFDADTADEWKRLGKTVILLRMETTPEDIHGIVAAEGIVTLRGGMTSHAAVVARGMGKPCVCGCEALQINEEQRQLIAEGNVIREGDWITIDGGSGQVIPGRIELQDANVSPEMLLILQWADEIRAMKVLANADSPADARKAREFGAEGIGLCRTEHMFLSPARVPIVQQMIMADKDIDRQLALNRLLPMQRADFEDMFREMNGLPVTIRLLDPPLHEFLPNLEELTERLDALRSSGQEEREQEYERKELERMIRRVRDLEETNPMLGQRGCRLGIMFPEIYEMQVEAIFQAVLRCLRDGVAVQPQIMIPLVGHVNELQFLRNIVDLVAEQVLGEERRNCSYKVGTMIEVPRAALTAGEIARSADFFSFGTNDLTQMTFGYSRDDAEGKFLTHYVENKLLPHNPFQVLDTEGVGKLIEMAVNQGRSVNPTLTTSICGEHGGDYESIMFCHQIGLDYVSCSPYRLPVARIAAAQAQIRLGGALRPQAESHAEERPADQSSQEAAV</sequence>
<dbReference type="Gene3D" id="3.50.30.10">
    <property type="entry name" value="Phosphohistidine domain"/>
    <property type="match status" value="1"/>
</dbReference>
<dbReference type="AlphaFoldDB" id="A0A383RDC4"/>
<evidence type="ECO:0000256" key="2">
    <source>
        <dbReference type="ARBA" id="ARBA00007837"/>
    </source>
</evidence>
<evidence type="ECO:0000256" key="8">
    <source>
        <dbReference type="ARBA" id="ARBA00022777"/>
    </source>
</evidence>
<dbReference type="Gene3D" id="3.20.20.60">
    <property type="entry name" value="Phosphoenolpyruvate-binding domains"/>
    <property type="match status" value="1"/>
</dbReference>
<dbReference type="Pfam" id="PF02896">
    <property type="entry name" value="PEP-utilizers_C"/>
    <property type="match status" value="1"/>
</dbReference>
<feature type="binding site" evidence="13">
    <location>
        <position position="615"/>
    </location>
    <ligand>
        <name>substrate</name>
    </ligand>
</feature>
<evidence type="ECO:0000256" key="5">
    <source>
        <dbReference type="ARBA" id="ARBA00022679"/>
    </source>
</evidence>
<dbReference type="InterPro" id="IPR010121">
    <property type="entry name" value="Pyruvate_phosphate_dikinase"/>
</dbReference>
<feature type="binding site" evidence="13">
    <location>
        <position position="778"/>
    </location>
    <ligand>
        <name>substrate</name>
    </ligand>
</feature>
<keyword evidence="8 20" id="KW-0418">Kinase</keyword>
<dbReference type="InterPro" id="IPR015813">
    <property type="entry name" value="Pyrv/PenolPyrv_kinase-like_dom"/>
</dbReference>
<dbReference type="Gene3D" id="3.30.1490.20">
    <property type="entry name" value="ATP-grasp fold, A domain"/>
    <property type="match status" value="1"/>
</dbReference>
<evidence type="ECO:0000256" key="1">
    <source>
        <dbReference type="ARBA" id="ARBA00001946"/>
    </source>
</evidence>
<dbReference type="InterPro" id="IPR018274">
    <property type="entry name" value="PEP_util_AS"/>
</dbReference>
<dbReference type="EC" id="2.7.9.1" evidence="3 11"/>
<feature type="binding site" evidence="13">
    <location>
        <position position="777"/>
    </location>
    <ligand>
        <name>substrate</name>
    </ligand>
</feature>
<evidence type="ECO:0000256" key="14">
    <source>
        <dbReference type="PIRSR" id="PIRSR000853-3"/>
    </source>
</evidence>
<protein>
    <recommendedName>
        <fullName evidence="4 11">Pyruvate, phosphate dikinase</fullName>
        <ecNumber evidence="3 11">2.7.9.1</ecNumber>
    </recommendedName>
</protein>